<dbReference type="InterPro" id="IPR045247">
    <property type="entry name" value="Oye-like"/>
</dbReference>
<gene>
    <name evidence="2" type="ORF">RHODO2019_17405</name>
</gene>
<dbReference type="Gene3D" id="3.20.20.70">
    <property type="entry name" value="Aldolase class I"/>
    <property type="match status" value="1"/>
</dbReference>
<evidence type="ECO:0000259" key="1">
    <source>
        <dbReference type="Pfam" id="PF00724"/>
    </source>
</evidence>
<dbReference type="Proteomes" id="UP001164965">
    <property type="component" value="Chromosome"/>
</dbReference>
<dbReference type="RefSeq" id="WP_265382957.1">
    <property type="nucleotide sequence ID" value="NZ_CP110615.1"/>
</dbReference>
<dbReference type="CDD" id="cd02933">
    <property type="entry name" value="OYE_like_FMN"/>
    <property type="match status" value="1"/>
</dbReference>
<feature type="domain" description="NADH:flavin oxidoreductase/NADH oxidase N-terminal" evidence="1">
    <location>
        <begin position="10"/>
        <end position="336"/>
    </location>
</feature>
<dbReference type="PANTHER" id="PTHR22893">
    <property type="entry name" value="NADH OXIDOREDUCTASE-RELATED"/>
    <property type="match status" value="1"/>
</dbReference>
<dbReference type="InterPro" id="IPR013785">
    <property type="entry name" value="Aldolase_TIM"/>
</dbReference>
<reference evidence="2" key="1">
    <citation type="submission" date="2022-10" db="EMBL/GenBank/DDBJ databases">
        <title>Rhodococcus sp.75.</title>
        <authorList>
            <person name="Sun M."/>
        </authorList>
    </citation>
    <scope>NUCLEOTIDE SEQUENCE</scope>
    <source>
        <strain evidence="2">75</strain>
    </source>
</reference>
<dbReference type="SUPFAM" id="SSF51395">
    <property type="entry name" value="FMN-linked oxidoreductases"/>
    <property type="match status" value="1"/>
</dbReference>
<accession>A0ABY6P0Q7</accession>
<sequence>MTALASDSPLLKPITLGSIVAANRILMAPLTRSRAHDDGTPSDLQVEYYRQRARAGLVIAEGTQPSQVGKGYTNTPGIHNDAQQAGWATIADAVHDEGGKIVVQLMHAGRMSHPDNSGEQAIAPSAIAPEGVQMFTKNGMKDIPVPRALETDELPALVEDFVNASRHAIAAGLDGVEIHAANGYVLHEFLSDSENVRTDSYGGSADNRARFVVEVVTAVSEAIGADKVGIRISPGHAAGGMTEKDYVDTYLSLVRQIDGLGLAYLHVLIEPTDPVLAAVKTVWHGPLLLNTGFGLDSDRDALEGLIANGTADAVTVGRPYISNPDLVERWTRGAELNENDQATWYGGGAEGYTDYPTLSEVSV</sequence>
<organism evidence="2 3">
    <name type="scientific">Rhodococcus antarcticus</name>
    <dbReference type="NCBI Taxonomy" id="2987751"/>
    <lineage>
        <taxon>Bacteria</taxon>
        <taxon>Bacillati</taxon>
        <taxon>Actinomycetota</taxon>
        <taxon>Actinomycetes</taxon>
        <taxon>Mycobacteriales</taxon>
        <taxon>Nocardiaceae</taxon>
        <taxon>Rhodococcus</taxon>
    </lineage>
</organism>
<protein>
    <submittedName>
        <fullName evidence="2">Alkene reductase</fullName>
    </submittedName>
</protein>
<proteinExistence type="predicted"/>
<name>A0ABY6P0Q7_9NOCA</name>
<dbReference type="EMBL" id="CP110615">
    <property type="protein sequence ID" value="UZJ24851.1"/>
    <property type="molecule type" value="Genomic_DNA"/>
</dbReference>
<dbReference type="Pfam" id="PF00724">
    <property type="entry name" value="Oxidored_FMN"/>
    <property type="match status" value="1"/>
</dbReference>
<dbReference type="InterPro" id="IPR001155">
    <property type="entry name" value="OxRdtase_FMN_N"/>
</dbReference>
<dbReference type="PANTHER" id="PTHR22893:SF91">
    <property type="entry name" value="NADPH DEHYDROGENASE 2-RELATED"/>
    <property type="match status" value="1"/>
</dbReference>
<evidence type="ECO:0000313" key="3">
    <source>
        <dbReference type="Proteomes" id="UP001164965"/>
    </source>
</evidence>
<keyword evidence="3" id="KW-1185">Reference proteome</keyword>
<evidence type="ECO:0000313" key="2">
    <source>
        <dbReference type="EMBL" id="UZJ24851.1"/>
    </source>
</evidence>